<dbReference type="AlphaFoldDB" id="A0A1W6NZK2"/>
<keyword evidence="1" id="KW-0812">Transmembrane</keyword>
<evidence type="ECO:0000256" key="1">
    <source>
        <dbReference type="SAM" id="Phobius"/>
    </source>
</evidence>
<sequence>MSDPSPLRSPEFWGGVAVALIVKVRTSKQLGPWQVITTIVVAVLAAWVATEWVSALTGVPQPVAAAIVTLTAEGVMRWVLIAVNDPKQAIELWKAWRK</sequence>
<dbReference type="Proteomes" id="UP000242447">
    <property type="component" value="Chromosome"/>
</dbReference>
<dbReference type="EMBL" id="CP019937">
    <property type="protein sequence ID" value="ARO14447.1"/>
    <property type="molecule type" value="Genomic_DNA"/>
</dbReference>
<dbReference type="KEGG" id="kro:BVG79_01101"/>
<keyword evidence="1" id="KW-1133">Transmembrane helix</keyword>
<organism evidence="2 3">
    <name type="scientific">Ketogulonicigenium robustum</name>
    <dbReference type="NCBI Taxonomy" id="92947"/>
    <lineage>
        <taxon>Bacteria</taxon>
        <taxon>Pseudomonadati</taxon>
        <taxon>Pseudomonadota</taxon>
        <taxon>Alphaproteobacteria</taxon>
        <taxon>Rhodobacterales</taxon>
        <taxon>Roseobacteraceae</taxon>
        <taxon>Ketogulonicigenium</taxon>
    </lineage>
</organism>
<feature type="transmembrane region" description="Helical" evidence="1">
    <location>
        <begin position="62"/>
        <end position="83"/>
    </location>
</feature>
<dbReference type="RefSeq" id="WP_085786004.1">
    <property type="nucleotide sequence ID" value="NZ_CP019937.1"/>
</dbReference>
<keyword evidence="3" id="KW-1185">Reference proteome</keyword>
<gene>
    <name evidence="2" type="ORF">BVG79_01101</name>
</gene>
<protein>
    <submittedName>
        <fullName evidence="2">Uncharacterized protein</fullName>
    </submittedName>
</protein>
<accession>A0A1W6NZK2</accession>
<keyword evidence="1" id="KW-0472">Membrane</keyword>
<name>A0A1W6NZK2_9RHOB</name>
<proteinExistence type="predicted"/>
<dbReference type="STRING" id="92947.BVG79_01101"/>
<feature type="transmembrane region" description="Helical" evidence="1">
    <location>
        <begin position="30"/>
        <end position="50"/>
    </location>
</feature>
<evidence type="ECO:0000313" key="2">
    <source>
        <dbReference type="EMBL" id="ARO14447.1"/>
    </source>
</evidence>
<reference evidence="2 3" key="1">
    <citation type="submission" date="2017-02" db="EMBL/GenBank/DDBJ databases">
        <title>Ketogulonicigenium robustum SPU B003 Genome sequencing and assembly.</title>
        <authorList>
            <person name="Li Y."/>
            <person name="Liu L."/>
            <person name="Wang C."/>
            <person name="Zhang M."/>
            <person name="Zhang T."/>
            <person name="Zhang Y."/>
        </authorList>
    </citation>
    <scope>NUCLEOTIDE SEQUENCE [LARGE SCALE GENOMIC DNA]</scope>
    <source>
        <strain evidence="2 3">SPU_B003</strain>
    </source>
</reference>
<dbReference type="OrthoDB" id="7775421at2"/>
<evidence type="ECO:0000313" key="3">
    <source>
        <dbReference type="Proteomes" id="UP000242447"/>
    </source>
</evidence>